<feature type="transmembrane region" description="Helical" evidence="9">
    <location>
        <begin position="260"/>
        <end position="282"/>
    </location>
</feature>
<feature type="transmembrane region" description="Helical" evidence="9">
    <location>
        <begin position="476"/>
        <end position="495"/>
    </location>
</feature>
<feature type="transmembrane region" description="Helical" evidence="9">
    <location>
        <begin position="421"/>
        <end position="444"/>
    </location>
</feature>
<evidence type="ECO:0000256" key="5">
    <source>
        <dbReference type="ARBA" id="ARBA00023136"/>
    </source>
</evidence>
<evidence type="ECO:0000259" key="10">
    <source>
        <dbReference type="SMART" id="SM00849"/>
    </source>
</evidence>
<feature type="transmembrane region" description="Helical" evidence="9">
    <location>
        <begin position="294"/>
        <end position="314"/>
    </location>
</feature>
<evidence type="ECO:0000256" key="3">
    <source>
        <dbReference type="ARBA" id="ARBA00022692"/>
    </source>
</evidence>
<dbReference type="AlphaFoldDB" id="A0A1T2XGL0"/>
<feature type="transmembrane region" description="Helical" evidence="9">
    <location>
        <begin position="335"/>
        <end position="352"/>
    </location>
</feature>
<evidence type="ECO:0000313" key="12">
    <source>
        <dbReference type="Proteomes" id="UP000190188"/>
    </source>
</evidence>
<evidence type="ECO:0000256" key="1">
    <source>
        <dbReference type="ARBA" id="ARBA00004651"/>
    </source>
</evidence>
<feature type="transmembrane region" description="Helical" evidence="9">
    <location>
        <begin position="358"/>
        <end position="374"/>
    </location>
</feature>
<evidence type="ECO:0000256" key="7">
    <source>
        <dbReference type="ARBA" id="ARBA00034301"/>
    </source>
</evidence>
<dbReference type="SMART" id="SM00849">
    <property type="entry name" value="Lactamase_B"/>
    <property type="match status" value="1"/>
</dbReference>
<comment type="catalytic activity">
    <reaction evidence="8">
        <text>3',5'-cyclic UMP + H2O = UMP + H(+)</text>
        <dbReference type="Rhea" id="RHEA:70575"/>
        <dbReference type="ChEBI" id="CHEBI:15377"/>
        <dbReference type="ChEBI" id="CHEBI:15378"/>
        <dbReference type="ChEBI" id="CHEBI:57865"/>
        <dbReference type="ChEBI" id="CHEBI:184387"/>
    </reaction>
    <physiologicalReaction direction="left-to-right" evidence="8">
        <dbReference type="Rhea" id="RHEA:70576"/>
    </physiologicalReaction>
</comment>
<dbReference type="Pfam" id="PF13567">
    <property type="entry name" value="DUF4131"/>
    <property type="match status" value="1"/>
</dbReference>
<dbReference type="Pfam" id="PF03772">
    <property type="entry name" value="Competence"/>
    <property type="match status" value="1"/>
</dbReference>
<feature type="domain" description="Metallo-beta-lactamase" evidence="10">
    <location>
        <begin position="579"/>
        <end position="809"/>
    </location>
</feature>
<proteinExistence type="predicted"/>
<comment type="catalytic activity">
    <reaction evidence="6">
        <text>3',5'-cyclic CMP + H2O = CMP + H(+)</text>
        <dbReference type="Rhea" id="RHEA:72675"/>
        <dbReference type="ChEBI" id="CHEBI:15377"/>
        <dbReference type="ChEBI" id="CHEBI:15378"/>
        <dbReference type="ChEBI" id="CHEBI:58003"/>
        <dbReference type="ChEBI" id="CHEBI:60377"/>
    </reaction>
    <physiologicalReaction direction="left-to-right" evidence="6">
        <dbReference type="Rhea" id="RHEA:72676"/>
    </physiologicalReaction>
</comment>
<keyword evidence="3 9" id="KW-0812">Transmembrane</keyword>
<comment type="caution">
    <text evidence="11">The sequence shown here is derived from an EMBL/GenBank/DDBJ whole genome shotgun (WGS) entry which is preliminary data.</text>
</comment>
<dbReference type="PANTHER" id="PTHR30619:SF1">
    <property type="entry name" value="RECOMBINATION PROTEIN 2"/>
    <property type="match status" value="1"/>
</dbReference>
<evidence type="ECO:0000313" key="11">
    <source>
        <dbReference type="EMBL" id="OPA78763.1"/>
    </source>
</evidence>
<dbReference type="InterPro" id="IPR052159">
    <property type="entry name" value="Competence_DNA_uptake"/>
</dbReference>
<dbReference type="Pfam" id="PF00753">
    <property type="entry name" value="Lactamase_B"/>
    <property type="match status" value="1"/>
</dbReference>
<keyword evidence="5 9" id="KW-0472">Membrane</keyword>
<gene>
    <name evidence="11" type="ORF">BVG16_10850</name>
</gene>
<feature type="transmembrane region" description="Helical" evidence="9">
    <location>
        <begin position="49"/>
        <end position="65"/>
    </location>
</feature>
<dbReference type="InterPro" id="IPR001279">
    <property type="entry name" value="Metallo-B-lactamas"/>
</dbReference>
<dbReference type="GO" id="GO:0005886">
    <property type="term" value="C:plasma membrane"/>
    <property type="evidence" value="ECO:0007669"/>
    <property type="project" value="UniProtKB-SubCell"/>
</dbReference>
<dbReference type="CDD" id="cd07731">
    <property type="entry name" value="ComA-like_MBL-fold"/>
    <property type="match status" value="1"/>
</dbReference>
<keyword evidence="4 9" id="KW-1133">Transmembrane helix</keyword>
<dbReference type="EMBL" id="MSZX01000004">
    <property type="protein sequence ID" value="OPA78763.1"/>
    <property type="molecule type" value="Genomic_DNA"/>
</dbReference>
<sequence>MVWITVSWVIGMGMACLWQGFVLGLIVTGFLLVTLPLSIYYRLSSVHHMLIYGLVLVCGTLYYTWTDDHNMSRLPDMTGIGTAKLDNAEVTMFGRITSQVALDGDRVSFQMAADEWGTDDPKQPLRISENIMVQIQLIEQPQQQIASTWQRGDHINISGTLRFPGTAHNFGAFDYRAYLRLKHVHWMLQAKGLDSIVTEAPTAWNQQTILRGNDEVRLRLGQQLSLLFTPPHDGYMKGLVIGDSGDLDPEKFRDFSKLGLTHILAISGTHVAVYVGSFLWLFRRLRWSKEKSLLIVMCLIPPYVLISGASPSVIRAGMMSMIALYALRKQILKDGLHILCLAALVMLLWNPYYILDVSFQLSFIVTAGLILWVPRIQRRLPFRSAWLASLVAISSVAQVVSFPLTIYYFNQVSLLSLLANFVFVPLISFIVLPFGSIALVLSFIHPAIANLLVWPTEWLNTWCFGLITWMNQSNTFVMIWASPPIWWILIYYALVEIGVRMIGERKSTIPGPGEVSHEDTLPLTPDLAGHPQGQSRAWKRRELVSRSGYLLVGSLFLLYAYNPTFYDHHGYVQFMDVGQGDSILIRTPEGKHMLVDGSGTVRFGQKGDEWKAREEPYEVGRELLVPLLKQRGVHQLDALILTHEDQDHAGGLQAVLEEIPVKAFIFNGTFKPNASMSKLFRTALDQDIPLYQANPSIPMQLDTETKVQFIYPTATLGDSSRITLMNEQNDHSVVFLLHMKHARVLFTGDIEQGIEQEIVEQLERLGGKSASRQGSVDVLKVAHHGSKTSTSERWLDYWNPRTAVISVGEHNTFGHPSPQVIDRLEQMGIDIYRTDLYGEVQMRIHDNSIDVRRLIE</sequence>
<evidence type="ECO:0000256" key="4">
    <source>
        <dbReference type="ARBA" id="ARBA00022989"/>
    </source>
</evidence>
<dbReference type="SUPFAM" id="SSF56281">
    <property type="entry name" value="Metallo-hydrolase/oxidoreductase"/>
    <property type="match status" value="1"/>
</dbReference>
<evidence type="ECO:0000256" key="8">
    <source>
        <dbReference type="ARBA" id="ARBA00048505"/>
    </source>
</evidence>
<keyword evidence="2" id="KW-1003">Cell membrane</keyword>
<dbReference type="STRING" id="1324314.BVG16_10850"/>
<dbReference type="NCBIfam" id="TIGR00360">
    <property type="entry name" value="ComEC_N-term"/>
    <property type="match status" value="1"/>
</dbReference>
<evidence type="ECO:0000256" key="9">
    <source>
        <dbReference type="SAM" id="Phobius"/>
    </source>
</evidence>
<dbReference type="Proteomes" id="UP000190188">
    <property type="component" value="Unassembled WGS sequence"/>
</dbReference>
<evidence type="ECO:0000256" key="2">
    <source>
        <dbReference type="ARBA" id="ARBA00022475"/>
    </source>
</evidence>
<feature type="transmembrane region" description="Helical" evidence="9">
    <location>
        <begin position="543"/>
        <end position="561"/>
    </location>
</feature>
<dbReference type="InterPro" id="IPR025405">
    <property type="entry name" value="DUF4131"/>
</dbReference>
<organism evidence="11 12">
    <name type="scientific">Paenibacillus selenitireducens</name>
    <dbReference type="NCBI Taxonomy" id="1324314"/>
    <lineage>
        <taxon>Bacteria</taxon>
        <taxon>Bacillati</taxon>
        <taxon>Bacillota</taxon>
        <taxon>Bacilli</taxon>
        <taxon>Bacillales</taxon>
        <taxon>Paenibacillaceae</taxon>
        <taxon>Paenibacillus</taxon>
    </lineage>
</organism>
<comment type="subcellular location">
    <subcellularLocation>
        <location evidence="1">Cell membrane</location>
        <topology evidence="1">Multi-pass membrane protein</topology>
    </subcellularLocation>
</comment>
<dbReference type="InterPro" id="IPR004477">
    <property type="entry name" value="ComEC_N"/>
</dbReference>
<reference evidence="11 12" key="1">
    <citation type="submission" date="2017-01" db="EMBL/GenBank/DDBJ databases">
        <title>Genome analysis of Paenibacillus selenitrireducens ES3-24.</title>
        <authorList>
            <person name="Xu D."/>
            <person name="Yao R."/>
            <person name="Zheng S."/>
        </authorList>
    </citation>
    <scope>NUCLEOTIDE SEQUENCE [LARGE SCALE GENOMIC DNA]</scope>
    <source>
        <strain evidence="11 12">ES3-24</strain>
    </source>
</reference>
<keyword evidence="12" id="KW-1185">Reference proteome</keyword>
<protein>
    <recommendedName>
        <fullName evidence="10">Metallo-beta-lactamase domain-containing protein</fullName>
    </recommendedName>
</protein>
<accession>A0A1T2XGL0</accession>
<dbReference type="PANTHER" id="PTHR30619">
    <property type="entry name" value="DNA INTERNALIZATION/COMPETENCE PROTEIN COMEC/REC2"/>
    <property type="match status" value="1"/>
</dbReference>
<feature type="transmembrane region" description="Helical" evidence="9">
    <location>
        <begin position="451"/>
        <end position="470"/>
    </location>
</feature>
<feature type="transmembrane region" description="Helical" evidence="9">
    <location>
        <begin position="21"/>
        <end position="43"/>
    </location>
</feature>
<comment type="function">
    <text evidence="7">Counteracts the endogenous Pycsar antiviral defense system. Phosphodiesterase that enables metal-dependent hydrolysis of host cyclic nucleotide Pycsar defense signals such as cCMP and cUMP.</text>
</comment>
<feature type="transmembrane region" description="Helical" evidence="9">
    <location>
        <begin position="386"/>
        <end position="409"/>
    </location>
</feature>
<evidence type="ECO:0000256" key="6">
    <source>
        <dbReference type="ARBA" id="ARBA00034221"/>
    </source>
</evidence>
<dbReference type="InterPro" id="IPR035681">
    <property type="entry name" value="ComA-like_MBL"/>
</dbReference>
<dbReference type="Gene3D" id="3.60.15.10">
    <property type="entry name" value="Ribonuclease Z/Hydroxyacylglutathione hydrolase-like"/>
    <property type="match status" value="1"/>
</dbReference>
<name>A0A1T2XGL0_9BACL</name>
<dbReference type="InterPro" id="IPR036866">
    <property type="entry name" value="RibonucZ/Hydroxyglut_hydro"/>
</dbReference>